<protein>
    <submittedName>
        <fullName evidence="5">Internalin-J</fullName>
    </submittedName>
</protein>
<dbReference type="PANTHER" id="PTHR47566">
    <property type="match status" value="1"/>
</dbReference>
<feature type="compositionally biased region" description="Acidic residues" evidence="3">
    <location>
        <begin position="120"/>
        <end position="133"/>
    </location>
</feature>
<dbReference type="InterPro" id="IPR052574">
    <property type="entry name" value="CDIRP"/>
</dbReference>
<feature type="region of interest" description="Disordered" evidence="3">
    <location>
        <begin position="114"/>
        <end position="138"/>
    </location>
</feature>
<evidence type="ECO:0000259" key="4">
    <source>
        <dbReference type="Pfam" id="PF13004"/>
    </source>
</evidence>
<keyword evidence="6" id="KW-1185">Reference proteome</keyword>
<evidence type="ECO:0000313" key="5">
    <source>
        <dbReference type="EMBL" id="SUE34831.1"/>
    </source>
</evidence>
<dbReference type="PANTHER" id="PTHR47566:SF1">
    <property type="entry name" value="PROTEIN NUD1"/>
    <property type="match status" value="1"/>
</dbReference>
<proteinExistence type="predicted"/>
<evidence type="ECO:0000313" key="6">
    <source>
        <dbReference type="Proteomes" id="UP000255233"/>
    </source>
</evidence>
<dbReference type="Proteomes" id="UP000255233">
    <property type="component" value="Unassembled WGS sequence"/>
</dbReference>
<dbReference type="EMBL" id="UGVL01000001">
    <property type="protein sequence ID" value="SUE34831.1"/>
    <property type="molecule type" value="Genomic_DNA"/>
</dbReference>
<dbReference type="AlphaFoldDB" id="A0A379MT41"/>
<reference evidence="5 6" key="1">
    <citation type="submission" date="2018-06" db="EMBL/GenBank/DDBJ databases">
        <authorList>
            <consortium name="Pathogen Informatics"/>
            <person name="Doyle S."/>
        </authorList>
    </citation>
    <scope>NUCLEOTIDE SEQUENCE [LARGE SCALE GENOMIC DNA]</scope>
    <source>
        <strain evidence="5 6">NCTC11190</strain>
    </source>
</reference>
<sequence>MRYFVCFVALLATCWGCKEDPSATPPPAPTLTVSAQSVTLEAGKNLQTSVTIETNQDKWTASCPAIVVWCHLQTQGKTLVITADPNTGSTARSTLVTVAVGTGSQRLERTVAITQQASEESSEPEPEEPDDPDKPEAGITLTLSSESITLPIAGGSSGFITVTSSTAWSATLPVQDAWCSLTLTQPLGFTLTAQENTIGTDRSTTVTVAATDGTASVTKTLVVTQFKNGEVTTAFTDPYFKAFVLRNYDKNKDNLIQSSELENITHLSITNNYIVDLAGIECFINLTQLTCSYDRNLTTRNSIKYLDVSKNFNLTSLSIEGTAITSLDLSKNLQLEFLSARYNDDLPAIDISHNTKLIYVSIQGIKFTGLDVSQNKALQHLSIDDSQISALDVTHNPELTTLYIQNPLEGTSFSTLDISKNSELTVLICSGTSLSSLDLTYCPKLTRIACNENNLTSLNVTNLTELEYLNCMQNNLSTLDVTSNPKLKQLECSNNKLTALNLVNKPLLQDLKCAFNDIQPSIDISKTAIEILDCRGNKKLTTIYVKPGFIAPSAFRKDPTANYVVKN</sequence>
<gene>
    <name evidence="5" type="primary">inlJ</name>
    <name evidence="5" type="ORF">NCTC11190_02066</name>
</gene>
<dbReference type="STRING" id="880526.GCA_000427365_01752"/>
<dbReference type="OrthoDB" id="1077656at2"/>
<dbReference type="GO" id="GO:0035591">
    <property type="term" value="F:signaling adaptor activity"/>
    <property type="evidence" value="ECO:0007669"/>
    <property type="project" value="TreeGrafter"/>
</dbReference>
<dbReference type="InterPro" id="IPR013783">
    <property type="entry name" value="Ig-like_fold"/>
</dbReference>
<keyword evidence="1" id="KW-0433">Leucine-rich repeat</keyword>
<accession>A0A379MT41</accession>
<feature type="domain" description="BACON" evidence="4">
    <location>
        <begin position="175"/>
        <end position="225"/>
    </location>
</feature>
<dbReference type="Gene3D" id="2.60.40.10">
    <property type="entry name" value="Immunoglobulins"/>
    <property type="match status" value="2"/>
</dbReference>
<evidence type="ECO:0000256" key="3">
    <source>
        <dbReference type="SAM" id="MobiDB-lite"/>
    </source>
</evidence>
<organism evidence="5 6">
    <name type="scientific">Rikenella microfusus</name>
    <dbReference type="NCBI Taxonomy" id="28139"/>
    <lineage>
        <taxon>Bacteria</taxon>
        <taxon>Pseudomonadati</taxon>
        <taxon>Bacteroidota</taxon>
        <taxon>Bacteroidia</taxon>
        <taxon>Bacteroidales</taxon>
        <taxon>Rikenellaceae</taxon>
        <taxon>Rikenella</taxon>
    </lineage>
</organism>
<feature type="domain" description="BACON" evidence="4">
    <location>
        <begin position="69"/>
        <end position="115"/>
    </location>
</feature>
<evidence type="ECO:0000256" key="2">
    <source>
        <dbReference type="ARBA" id="ARBA00022737"/>
    </source>
</evidence>
<dbReference type="Pfam" id="PF13004">
    <property type="entry name" value="BACON"/>
    <property type="match status" value="2"/>
</dbReference>
<evidence type="ECO:0000256" key="1">
    <source>
        <dbReference type="ARBA" id="ARBA00022614"/>
    </source>
</evidence>
<dbReference type="InterPro" id="IPR032675">
    <property type="entry name" value="LRR_dom_sf"/>
</dbReference>
<dbReference type="InterPro" id="IPR018247">
    <property type="entry name" value="EF_Hand_1_Ca_BS"/>
</dbReference>
<dbReference type="SUPFAM" id="SSF52058">
    <property type="entry name" value="L domain-like"/>
    <property type="match status" value="1"/>
</dbReference>
<dbReference type="PROSITE" id="PS00018">
    <property type="entry name" value="EF_HAND_1"/>
    <property type="match status" value="1"/>
</dbReference>
<dbReference type="RefSeq" id="WP_084135248.1">
    <property type="nucleotide sequence ID" value="NZ_UGVL01000001.1"/>
</dbReference>
<dbReference type="InterPro" id="IPR024361">
    <property type="entry name" value="BACON"/>
</dbReference>
<dbReference type="Gene3D" id="3.80.10.10">
    <property type="entry name" value="Ribonuclease Inhibitor"/>
    <property type="match status" value="2"/>
</dbReference>
<name>A0A379MT41_9BACT</name>
<dbReference type="CDD" id="cd14948">
    <property type="entry name" value="BACON"/>
    <property type="match status" value="2"/>
</dbReference>
<keyword evidence="2" id="KW-0677">Repeat</keyword>